<dbReference type="GO" id="GO:0003755">
    <property type="term" value="F:peptidyl-prolyl cis-trans isomerase activity"/>
    <property type="evidence" value="ECO:0007669"/>
    <property type="project" value="UniProtKB-KW"/>
</dbReference>
<keyword evidence="11" id="KW-1185">Reference proteome</keyword>
<feature type="compositionally biased region" description="Basic and acidic residues" evidence="7">
    <location>
        <begin position="307"/>
        <end position="317"/>
    </location>
</feature>
<dbReference type="Pfam" id="PF00254">
    <property type="entry name" value="FKBP_C"/>
    <property type="match status" value="1"/>
</dbReference>
<dbReference type="Pfam" id="PF01346">
    <property type="entry name" value="FKBP_N"/>
    <property type="match status" value="1"/>
</dbReference>
<reference evidence="10 11" key="1">
    <citation type="submission" date="2019-08" db="EMBL/GenBank/DDBJ databases">
        <title>In-depth cultivation of the pig gut microbiome towards novel bacterial diversity and tailored functional studies.</title>
        <authorList>
            <person name="Wylensek D."/>
            <person name="Hitch T.C.A."/>
            <person name="Clavel T."/>
        </authorList>
    </citation>
    <scope>NUCLEOTIDE SEQUENCE [LARGE SCALE GENOMIC DNA]</scope>
    <source>
        <strain evidence="10 11">LKV-178-WT-2A</strain>
    </source>
</reference>
<evidence type="ECO:0000313" key="10">
    <source>
        <dbReference type="EMBL" id="MST83535.1"/>
    </source>
</evidence>
<dbReference type="EC" id="5.2.1.8" evidence="3 6"/>
<gene>
    <name evidence="10" type="ORF">FYJ73_02350</name>
</gene>
<comment type="catalytic activity">
    <reaction evidence="1 6">
        <text>[protein]-peptidylproline (omega=180) = [protein]-peptidylproline (omega=0)</text>
        <dbReference type="Rhea" id="RHEA:16237"/>
        <dbReference type="Rhea" id="RHEA-COMP:10747"/>
        <dbReference type="Rhea" id="RHEA-COMP:10748"/>
        <dbReference type="ChEBI" id="CHEBI:83833"/>
        <dbReference type="ChEBI" id="CHEBI:83834"/>
        <dbReference type="EC" id="5.2.1.8"/>
    </reaction>
</comment>
<evidence type="ECO:0000256" key="2">
    <source>
        <dbReference type="ARBA" id="ARBA00006577"/>
    </source>
</evidence>
<organism evidence="10 11">
    <name type="scientific">Hallella mizrahii</name>
    <dbReference type="NCBI Taxonomy" id="2606637"/>
    <lineage>
        <taxon>Bacteria</taxon>
        <taxon>Pseudomonadati</taxon>
        <taxon>Bacteroidota</taxon>
        <taxon>Bacteroidia</taxon>
        <taxon>Bacteroidales</taxon>
        <taxon>Prevotellaceae</taxon>
        <taxon>Hallella</taxon>
    </lineage>
</organism>
<dbReference type="SUPFAM" id="SSF54534">
    <property type="entry name" value="FKBP-like"/>
    <property type="match status" value="1"/>
</dbReference>
<dbReference type="PANTHER" id="PTHR43811:SF19">
    <property type="entry name" value="39 KDA FK506-BINDING NUCLEAR PROTEIN"/>
    <property type="match status" value="1"/>
</dbReference>
<dbReference type="Gene3D" id="3.10.50.40">
    <property type="match status" value="1"/>
</dbReference>
<evidence type="ECO:0000313" key="11">
    <source>
        <dbReference type="Proteomes" id="UP000438914"/>
    </source>
</evidence>
<keyword evidence="8" id="KW-0732">Signal</keyword>
<feature type="compositionally biased region" description="Low complexity" evidence="7">
    <location>
        <begin position="318"/>
        <end position="328"/>
    </location>
</feature>
<dbReference type="RefSeq" id="WP_154533111.1">
    <property type="nucleotide sequence ID" value="NZ_VUNG01000003.1"/>
</dbReference>
<feature type="domain" description="PPIase FKBP-type" evidence="9">
    <location>
        <begin position="217"/>
        <end position="304"/>
    </location>
</feature>
<dbReference type="Proteomes" id="UP000438914">
    <property type="component" value="Unassembled WGS sequence"/>
</dbReference>
<feature type="chain" id="PRO_5029555248" description="peptidylprolyl isomerase" evidence="8">
    <location>
        <begin position="23"/>
        <end position="336"/>
    </location>
</feature>
<evidence type="ECO:0000256" key="6">
    <source>
        <dbReference type="PROSITE-ProRule" id="PRU00277"/>
    </source>
</evidence>
<evidence type="ECO:0000256" key="8">
    <source>
        <dbReference type="SAM" id="SignalP"/>
    </source>
</evidence>
<keyword evidence="5 6" id="KW-0413">Isomerase</keyword>
<sequence>MKKILTIATLIVSALAILPAQAGNNKKNKNKDKKAAACTEACCAPVKLTSTSDSVSYAAGYAATRGLMPYLQQRLHVDTAYINEFVRGFREAVSKAKDPAYVAYQAGTTIAQQATESILPGMGREFKDTKDSLQSKLFYDGFLAAVKGDTTIYKEATAAKYFEQKAEAVRNAKNAAWKADNEKWLTDNAAKPGVVTLPDGLQYKVLKAGNGPKPTADQTVEVKYEGKTIDGNVFDATEKHGGKGTDSFRCDQVIKGWTEALTQMPVGSKWEVYIPQNLAYGEREAGQIKPYSTLIFTIELVGIEQPKANDTKADSTKKSTTAKSAPAKKTGKKGRK</sequence>
<dbReference type="InterPro" id="IPR046357">
    <property type="entry name" value="PPIase_dom_sf"/>
</dbReference>
<dbReference type="EMBL" id="VUNG01000003">
    <property type="protein sequence ID" value="MST83535.1"/>
    <property type="molecule type" value="Genomic_DNA"/>
</dbReference>
<feature type="signal peptide" evidence="8">
    <location>
        <begin position="1"/>
        <end position="22"/>
    </location>
</feature>
<comment type="similarity">
    <text evidence="2">Belongs to the FKBP-type PPIase family.</text>
</comment>
<evidence type="ECO:0000259" key="9">
    <source>
        <dbReference type="PROSITE" id="PS50059"/>
    </source>
</evidence>
<dbReference type="AlphaFoldDB" id="A0A7K0KDJ1"/>
<evidence type="ECO:0000256" key="5">
    <source>
        <dbReference type="ARBA" id="ARBA00023235"/>
    </source>
</evidence>
<accession>A0A7K0KDJ1</accession>
<feature type="region of interest" description="Disordered" evidence="7">
    <location>
        <begin position="307"/>
        <end position="336"/>
    </location>
</feature>
<evidence type="ECO:0000256" key="7">
    <source>
        <dbReference type="SAM" id="MobiDB-lite"/>
    </source>
</evidence>
<dbReference type="PROSITE" id="PS50059">
    <property type="entry name" value="FKBP_PPIASE"/>
    <property type="match status" value="1"/>
</dbReference>
<comment type="caution">
    <text evidence="10">The sequence shown here is derived from an EMBL/GenBank/DDBJ whole genome shotgun (WGS) entry which is preliminary data.</text>
</comment>
<dbReference type="InterPro" id="IPR036944">
    <property type="entry name" value="PPIase_FKBP_N_sf"/>
</dbReference>
<dbReference type="GO" id="GO:0006457">
    <property type="term" value="P:protein folding"/>
    <property type="evidence" value="ECO:0007669"/>
    <property type="project" value="InterPro"/>
</dbReference>
<protein>
    <recommendedName>
        <fullName evidence="3 6">peptidylprolyl isomerase</fullName>
        <ecNumber evidence="3 6">5.2.1.8</ecNumber>
    </recommendedName>
</protein>
<dbReference type="PANTHER" id="PTHR43811">
    <property type="entry name" value="FKBP-TYPE PEPTIDYL-PROLYL CIS-TRANS ISOMERASE FKPA"/>
    <property type="match status" value="1"/>
</dbReference>
<dbReference type="Gene3D" id="1.10.287.460">
    <property type="entry name" value="Peptidyl-prolyl cis-trans isomerase, FKBP-type, N-terminal domain"/>
    <property type="match status" value="1"/>
</dbReference>
<keyword evidence="4 6" id="KW-0697">Rotamase</keyword>
<dbReference type="InterPro" id="IPR001179">
    <property type="entry name" value="PPIase_FKBP_dom"/>
</dbReference>
<name>A0A7K0KDJ1_9BACT</name>
<evidence type="ECO:0000256" key="1">
    <source>
        <dbReference type="ARBA" id="ARBA00000971"/>
    </source>
</evidence>
<evidence type="ECO:0000256" key="4">
    <source>
        <dbReference type="ARBA" id="ARBA00023110"/>
    </source>
</evidence>
<evidence type="ECO:0000256" key="3">
    <source>
        <dbReference type="ARBA" id="ARBA00013194"/>
    </source>
</evidence>
<proteinExistence type="inferred from homology"/>
<dbReference type="InterPro" id="IPR000774">
    <property type="entry name" value="PPIase_FKBP_N"/>
</dbReference>